<dbReference type="InterPro" id="IPR010353">
    <property type="entry name" value="DmpK"/>
</dbReference>
<dbReference type="Pfam" id="PF06099">
    <property type="entry name" value="Phenol_hyd_sub"/>
    <property type="match status" value="1"/>
</dbReference>
<accession>A0ABU8XCR6</accession>
<reference evidence="1 2" key="1">
    <citation type="submission" date="2024-03" db="EMBL/GenBank/DDBJ databases">
        <title>Novel species of the genus Variovorax.</title>
        <authorList>
            <person name="Liu Q."/>
            <person name="Xin Y.-H."/>
        </authorList>
    </citation>
    <scope>NUCLEOTIDE SEQUENCE [LARGE SCALE GENOMIC DNA]</scope>
    <source>
        <strain evidence="1 2">KACC 18901</strain>
    </source>
</reference>
<evidence type="ECO:0000313" key="2">
    <source>
        <dbReference type="Proteomes" id="UP001367030"/>
    </source>
</evidence>
<organism evidence="1 2">
    <name type="scientific">Variovorax robiniae</name>
    <dbReference type="NCBI Taxonomy" id="1836199"/>
    <lineage>
        <taxon>Bacteria</taxon>
        <taxon>Pseudomonadati</taxon>
        <taxon>Pseudomonadota</taxon>
        <taxon>Betaproteobacteria</taxon>
        <taxon>Burkholderiales</taxon>
        <taxon>Comamonadaceae</taxon>
        <taxon>Variovorax</taxon>
    </lineage>
</organism>
<protein>
    <submittedName>
        <fullName evidence="1">Phenol hydroxylase subunit</fullName>
    </submittedName>
</protein>
<gene>
    <name evidence="1" type="ORF">WKW79_23235</name>
</gene>
<dbReference type="EMBL" id="JBBKZS010000011">
    <property type="protein sequence ID" value="MEJ8857504.1"/>
    <property type="molecule type" value="Genomic_DNA"/>
</dbReference>
<dbReference type="RefSeq" id="WP_340337572.1">
    <property type="nucleotide sequence ID" value="NZ_JBBKZS010000011.1"/>
</dbReference>
<comment type="caution">
    <text evidence="1">The sequence shown here is derived from an EMBL/GenBank/DDBJ whole genome shotgun (WGS) entry which is preliminary data.</text>
</comment>
<keyword evidence="2" id="KW-1185">Reference proteome</keyword>
<proteinExistence type="predicted"/>
<evidence type="ECO:0000313" key="1">
    <source>
        <dbReference type="EMBL" id="MEJ8857504.1"/>
    </source>
</evidence>
<name>A0ABU8XCR6_9BURK</name>
<dbReference type="Proteomes" id="UP001367030">
    <property type="component" value="Unassembled WGS sequence"/>
</dbReference>
<sequence length="95" mass="10881">MTSLPDHRNANAGASAAQVTGQPCFVRVTGTRDTRFIEFEFAIGDPDLAVELVMQFHQFREFCARHEVRHLTTEEGARLDYERMKWRYGAPGIDH</sequence>